<dbReference type="RefSeq" id="WP_318647902.1">
    <property type="nucleotide sequence ID" value="NZ_CP137852.1"/>
</dbReference>
<dbReference type="Proteomes" id="UP001305521">
    <property type="component" value="Chromosome"/>
</dbReference>
<evidence type="ECO:0000313" key="2">
    <source>
        <dbReference type="EMBL" id="WPB83945.1"/>
    </source>
</evidence>
<keyword evidence="1" id="KW-0732">Signal</keyword>
<organism evidence="2 3">
    <name type="scientific">Sediminicoccus rosea</name>
    <dbReference type="NCBI Taxonomy" id="1225128"/>
    <lineage>
        <taxon>Bacteria</taxon>
        <taxon>Pseudomonadati</taxon>
        <taxon>Pseudomonadota</taxon>
        <taxon>Alphaproteobacteria</taxon>
        <taxon>Acetobacterales</taxon>
        <taxon>Roseomonadaceae</taxon>
        <taxon>Sediminicoccus</taxon>
    </lineage>
</organism>
<proteinExistence type="predicted"/>
<sequence>MTRCHHLALLLTLGTALPALAQQALPLPRVEFELEARVPEMDGAVTLRHRGGVLRFEGAADGGRMLLLQNLASGEVRGVLEEGGQRMALPSAEAMLPWAGLRARREGEARIAGESCTLWRVEETSPGVLCLTADGVPLRYQQPATPGMGGDAQHFDRRPPGPRPMETMFEAVRVMRRPQAPALFDMASLPQGPAMPAAPAGAAMPGMPPGMTIPGMPPGMTIPGMPSGMTIPGMPPGMSIPGMASPAPAAPPAAPPAASVARAASNPADFARYPRPARSRGSLPPNVTAAEAGEAISAQIGQMVMMLRLCGWAEQEAGFKAAFGLQTHERLGFTPQDAARAYDQAAAAAAEMTQAFGADPQALTLIRVQMCQPALRDNLSQSIANGTVF</sequence>
<keyword evidence="3" id="KW-1185">Reference proteome</keyword>
<accession>A0ABZ0PE91</accession>
<evidence type="ECO:0000313" key="3">
    <source>
        <dbReference type="Proteomes" id="UP001305521"/>
    </source>
</evidence>
<feature type="signal peptide" evidence="1">
    <location>
        <begin position="1"/>
        <end position="21"/>
    </location>
</feature>
<dbReference type="EMBL" id="CP137852">
    <property type="protein sequence ID" value="WPB83945.1"/>
    <property type="molecule type" value="Genomic_DNA"/>
</dbReference>
<evidence type="ECO:0000256" key="1">
    <source>
        <dbReference type="SAM" id="SignalP"/>
    </source>
</evidence>
<reference evidence="2 3" key="1">
    <citation type="submission" date="2023-11" db="EMBL/GenBank/DDBJ databases">
        <title>Arctic aerobic anoxygenic photoheterotroph Sediminicoccus rosea KRV36 adapts its photosynthesis to long days of polar summer.</title>
        <authorList>
            <person name="Tomasch J."/>
            <person name="Kopejtka K."/>
            <person name="Bily T."/>
            <person name="Gardiner A.T."/>
            <person name="Gardian Z."/>
            <person name="Shivaramu S."/>
            <person name="Koblizek M."/>
            <person name="Engelhardt F."/>
            <person name="Kaftan D."/>
        </authorList>
    </citation>
    <scope>NUCLEOTIDE SEQUENCE [LARGE SCALE GENOMIC DNA]</scope>
    <source>
        <strain evidence="2 3">R-30</strain>
    </source>
</reference>
<feature type="chain" id="PRO_5046763184" evidence="1">
    <location>
        <begin position="22"/>
        <end position="389"/>
    </location>
</feature>
<protein>
    <submittedName>
        <fullName evidence="2">Uncharacterized protein</fullName>
    </submittedName>
</protein>
<gene>
    <name evidence="2" type="ORF">R9Z33_17760</name>
</gene>
<name>A0ABZ0PE91_9PROT</name>